<feature type="compositionally biased region" description="Gly residues" evidence="1">
    <location>
        <begin position="588"/>
        <end position="597"/>
    </location>
</feature>
<gene>
    <name evidence="2" type="ORF">PCOR1329_LOCUS8524</name>
</gene>
<reference evidence="2" key="1">
    <citation type="submission" date="2023-10" db="EMBL/GenBank/DDBJ databases">
        <authorList>
            <person name="Chen Y."/>
            <person name="Shah S."/>
            <person name="Dougan E. K."/>
            <person name="Thang M."/>
            <person name="Chan C."/>
        </authorList>
    </citation>
    <scope>NUCLEOTIDE SEQUENCE [LARGE SCALE GENOMIC DNA]</scope>
</reference>
<evidence type="ECO:0000256" key="1">
    <source>
        <dbReference type="SAM" id="MobiDB-lite"/>
    </source>
</evidence>
<feature type="compositionally biased region" description="Basic and acidic residues" evidence="1">
    <location>
        <begin position="1"/>
        <end position="17"/>
    </location>
</feature>
<feature type="non-terminal residue" evidence="2">
    <location>
        <position position="1"/>
    </location>
</feature>
<keyword evidence="3" id="KW-1185">Reference proteome</keyword>
<dbReference type="Proteomes" id="UP001189429">
    <property type="component" value="Unassembled WGS sequence"/>
</dbReference>
<feature type="region of interest" description="Disordered" evidence="1">
    <location>
        <begin position="1"/>
        <end position="36"/>
    </location>
</feature>
<dbReference type="EMBL" id="CAUYUJ010002340">
    <property type="protein sequence ID" value="CAK0800356.1"/>
    <property type="molecule type" value="Genomic_DNA"/>
</dbReference>
<organism evidence="2 3">
    <name type="scientific">Prorocentrum cordatum</name>
    <dbReference type="NCBI Taxonomy" id="2364126"/>
    <lineage>
        <taxon>Eukaryota</taxon>
        <taxon>Sar</taxon>
        <taxon>Alveolata</taxon>
        <taxon>Dinophyceae</taxon>
        <taxon>Prorocentrales</taxon>
        <taxon>Prorocentraceae</taxon>
        <taxon>Prorocentrum</taxon>
    </lineage>
</organism>
<feature type="compositionally biased region" description="Polar residues" evidence="1">
    <location>
        <begin position="191"/>
        <end position="207"/>
    </location>
</feature>
<feature type="region of interest" description="Disordered" evidence="1">
    <location>
        <begin position="544"/>
        <end position="601"/>
    </location>
</feature>
<proteinExistence type="predicted"/>
<name>A0ABN9Q7D3_9DINO</name>
<feature type="compositionally biased region" description="Low complexity" evidence="1">
    <location>
        <begin position="573"/>
        <end position="587"/>
    </location>
</feature>
<accession>A0ABN9Q7D3</accession>
<protein>
    <submittedName>
        <fullName evidence="2">Uncharacterized protein</fullName>
    </submittedName>
</protein>
<feature type="compositionally biased region" description="Basic and acidic residues" evidence="1">
    <location>
        <begin position="121"/>
        <end position="159"/>
    </location>
</feature>
<feature type="compositionally biased region" description="Basic and acidic residues" evidence="1">
    <location>
        <begin position="70"/>
        <end position="106"/>
    </location>
</feature>
<feature type="region of interest" description="Disordered" evidence="1">
    <location>
        <begin position="64"/>
        <end position="265"/>
    </location>
</feature>
<evidence type="ECO:0000313" key="3">
    <source>
        <dbReference type="Proteomes" id="UP001189429"/>
    </source>
</evidence>
<sequence>AAVDKIDSSDAEVESRGIETMAQEDVQEARERSLTEQEIQEEFDALTLDQTLPCHEGAAAAVTHLRAKAHPAEEQQHGQPSEEQRAEKQPAEEQRAEKQPAEEQRAEMQPAEGQRAEMQPAEERRAAKMQPAEEQRAAKMQPAEERRAAKMQPVEEPRPSVEQIDSDEDRSASWVPAPETPQLADAPSYNPADSGSQLPIGLSQQTSDEQETPVLPSFKRSLTDDVQVETKKSKRWQSNRLVSPPRAEERVPAHPRSQRPLAAPPQLAGQRLQQPIESSHINKQQAMTAPSIDQMARAPLDGNCGISKEQLVEKLKQQFDELVASDTGADLDEMGKISQDFYRGSSIAQLRAMRPETAEKSLDGDFGADPKGSALDRGERLMWESLEERSFKFSTGKKKGNAIAGRWARMVETSNEWSEKHLAAEGYPAKKTVREEWAKWSFHRWQKKREFSKTQTNSKKQTMKGVYMPLARLAWKFGGGSTGAKLAYTYAGKAVLMGGIFTKWCNMTDCLFYLYVEHSLGDTWQQSWTSHEVWMESGCVGDQPLPGADGAASAPCTPLPRPGAEAPSEEKQAAAAATGGPGHEAASGKGGGDGDGNGTKKKLAVKAPEWMKDFRKLRTLFAQYTSQVSTLEALIKADAAEGTNEWKFAAGKETRGELDNAIKQSNTG</sequence>
<comment type="caution">
    <text evidence="2">The sequence shown here is derived from an EMBL/GenBank/DDBJ whole genome shotgun (WGS) entry which is preliminary data.</text>
</comment>
<evidence type="ECO:0000313" key="2">
    <source>
        <dbReference type="EMBL" id="CAK0800356.1"/>
    </source>
</evidence>